<dbReference type="Proteomes" id="UP000760494">
    <property type="component" value="Unassembled WGS sequence"/>
</dbReference>
<dbReference type="Pfam" id="PF00795">
    <property type="entry name" value="CN_hydrolase"/>
    <property type="match status" value="1"/>
</dbReference>
<dbReference type="OrthoDB" id="10250282at2759"/>
<dbReference type="PANTHER" id="PTHR23088">
    <property type="entry name" value="NITRILASE-RELATED"/>
    <property type="match status" value="1"/>
</dbReference>
<evidence type="ECO:0000313" key="2">
    <source>
        <dbReference type="EMBL" id="VTT65286.1"/>
    </source>
</evidence>
<dbReference type="SUPFAM" id="SSF56317">
    <property type="entry name" value="Carbon-nitrogen hydrolase"/>
    <property type="match status" value="1"/>
</dbReference>
<dbReference type="Gene3D" id="3.60.110.10">
    <property type="entry name" value="Carbon-nitrogen hydrolase"/>
    <property type="match status" value="1"/>
</dbReference>
<reference evidence="2" key="1">
    <citation type="submission" date="2019-05" db="EMBL/GenBank/DDBJ databases">
        <authorList>
            <person name="Piombo E."/>
        </authorList>
    </citation>
    <scope>NUCLEOTIDE SEQUENCE</scope>
    <source>
        <strain evidence="2">C2S</strain>
    </source>
</reference>
<dbReference type="InterPro" id="IPR003010">
    <property type="entry name" value="C-N_Hydrolase"/>
</dbReference>
<organism evidence="2 3">
    <name type="scientific">Fusarium fujikuroi</name>
    <name type="common">Bakanae and foot rot disease fungus</name>
    <name type="synonym">Gibberella fujikuroi</name>
    <dbReference type="NCBI Taxonomy" id="5127"/>
    <lineage>
        <taxon>Eukaryota</taxon>
        <taxon>Fungi</taxon>
        <taxon>Dikarya</taxon>
        <taxon>Ascomycota</taxon>
        <taxon>Pezizomycotina</taxon>
        <taxon>Sordariomycetes</taxon>
        <taxon>Hypocreomycetidae</taxon>
        <taxon>Hypocreales</taxon>
        <taxon>Nectriaceae</taxon>
        <taxon>Fusarium</taxon>
        <taxon>Fusarium fujikuroi species complex</taxon>
    </lineage>
</organism>
<accession>A0A9Q9RJX0</accession>
<dbReference type="InterPro" id="IPR036526">
    <property type="entry name" value="C-N_Hydrolase_sf"/>
</dbReference>
<protein>
    <recommendedName>
        <fullName evidence="1">CN hydrolase domain-containing protein</fullName>
    </recommendedName>
</protein>
<comment type="caution">
    <text evidence="2">The sequence shown here is derived from an EMBL/GenBank/DDBJ whole genome shotgun (WGS) entry which is preliminary data.</text>
</comment>
<gene>
    <name evidence="2" type="ORF">C2S_5899</name>
</gene>
<evidence type="ECO:0000313" key="3">
    <source>
        <dbReference type="Proteomes" id="UP000760494"/>
    </source>
</evidence>
<dbReference type="EMBL" id="CABFJX010000135">
    <property type="protein sequence ID" value="VTT65286.1"/>
    <property type="molecule type" value="Genomic_DNA"/>
</dbReference>
<dbReference type="PANTHER" id="PTHR23088:SF27">
    <property type="entry name" value="DEAMINATED GLUTATHIONE AMIDASE"/>
    <property type="match status" value="1"/>
</dbReference>
<proteinExistence type="predicted"/>
<dbReference type="AlphaFoldDB" id="A0A9Q9RJX0"/>
<dbReference type="PROSITE" id="PS50263">
    <property type="entry name" value="CN_HYDROLASE"/>
    <property type="match status" value="1"/>
</dbReference>
<sequence>MRQVGGECGAGSSKSELELILVGSCLGMDECLAPRNLYIPRSRWTLAIRLVSCRKETHDMDSRESVGPWSRETSPWAQAVLFLPEASDYIAPDGQTSLQLAEPLSTSPFVKGLQEAAREHSVAIHVGIHHREEGQDQSKRILNRALYITANGDINDATTYDKLHVFDYGSLKESATVQPGTSLTAPFDSPIGRIGSLICFDLRFPEAGLALAQPGPHSAWKNKPAQIITYPSAFTLRTGAAHWETLLRARAIETQSYVIAAAQVGRHNEKRASWGQSIVADPWGNVVLKLKGVKEGEPQGTAEDGAEGEIGFVDIDLEHLDKVRREMPLQRRIDVYPEL</sequence>
<name>A0A9Q9RJX0_FUSFU</name>
<evidence type="ECO:0000259" key="1">
    <source>
        <dbReference type="PROSITE" id="PS50263"/>
    </source>
</evidence>
<feature type="domain" description="CN hydrolase" evidence="1">
    <location>
        <begin position="44"/>
        <end position="317"/>
    </location>
</feature>